<comment type="similarity">
    <text evidence="5">Belongs to the GRAS family.</text>
</comment>
<dbReference type="InterPro" id="IPR005202">
    <property type="entry name" value="TF_GRAS"/>
</dbReference>
<dbReference type="STRING" id="3821.A0A151S4R4"/>
<evidence type="ECO:0000256" key="3">
    <source>
        <dbReference type="ARBA" id="ARBA00023163"/>
    </source>
</evidence>
<evidence type="ECO:0000256" key="4">
    <source>
        <dbReference type="ARBA" id="ARBA00023242"/>
    </source>
</evidence>
<dbReference type="PROSITE" id="PS50985">
    <property type="entry name" value="GRAS"/>
    <property type="match status" value="1"/>
</dbReference>
<dbReference type="AlphaFoldDB" id="A0A151S4R4"/>
<keyword evidence="3" id="KW-0804">Transcription</keyword>
<evidence type="ECO:0000313" key="7">
    <source>
        <dbReference type="Proteomes" id="UP000075243"/>
    </source>
</evidence>
<comment type="caution">
    <text evidence="5">Lacks conserved residue(s) required for the propagation of feature annotation.</text>
</comment>
<keyword evidence="7" id="KW-1185">Reference proteome</keyword>
<organism evidence="6 7">
    <name type="scientific">Cajanus cajan</name>
    <name type="common">Pigeon pea</name>
    <name type="synonym">Cajanus indicus</name>
    <dbReference type="NCBI Taxonomy" id="3821"/>
    <lineage>
        <taxon>Eukaryota</taxon>
        <taxon>Viridiplantae</taxon>
        <taxon>Streptophyta</taxon>
        <taxon>Embryophyta</taxon>
        <taxon>Tracheophyta</taxon>
        <taxon>Spermatophyta</taxon>
        <taxon>Magnoliopsida</taxon>
        <taxon>eudicotyledons</taxon>
        <taxon>Gunneridae</taxon>
        <taxon>Pentapetalae</taxon>
        <taxon>rosids</taxon>
        <taxon>fabids</taxon>
        <taxon>Fabales</taxon>
        <taxon>Fabaceae</taxon>
        <taxon>Papilionoideae</taxon>
        <taxon>50 kb inversion clade</taxon>
        <taxon>NPAAA clade</taxon>
        <taxon>indigoferoid/millettioid clade</taxon>
        <taxon>Phaseoleae</taxon>
        <taxon>Cajanus</taxon>
    </lineage>
</organism>
<dbReference type="Pfam" id="PF03514">
    <property type="entry name" value="GRAS"/>
    <property type="match status" value="1"/>
</dbReference>
<keyword evidence="4" id="KW-0539">Nucleus</keyword>
<accession>A0A151S4R4</accession>
<evidence type="ECO:0000256" key="5">
    <source>
        <dbReference type="PROSITE-ProRule" id="PRU01191"/>
    </source>
</evidence>
<evidence type="ECO:0000256" key="2">
    <source>
        <dbReference type="ARBA" id="ARBA00023015"/>
    </source>
</evidence>
<gene>
    <name evidence="6" type="ORF">KK1_028507</name>
</gene>
<dbReference type="GO" id="GO:0005634">
    <property type="term" value="C:nucleus"/>
    <property type="evidence" value="ECO:0007669"/>
    <property type="project" value="UniProtKB-SubCell"/>
</dbReference>
<proteinExistence type="inferred from homology"/>
<evidence type="ECO:0000256" key="1">
    <source>
        <dbReference type="ARBA" id="ARBA00004123"/>
    </source>
</evidence>
<dbReference type="Gramene" id="C.cajan_28248.t">
    <property type="protein sequence ID" value="C.cajan_28248.t.cds1"/>
    <property type="gene ID" value="C.cajan_28248"/>
</dbReference>
<comment type="subcellular location">
    <subcellularLocation>
        <location evidence="1">Nucleus</location>
    </subcellularLocation>
</comment>
<protein>
    <submittedName>
        <fullName evidence="6">Scarecrow-like protein 28</fullName>
    </submittedName>
</protein>
<dbReference type="Proteomes" id="UP000075243">
    <property type="component" value="Unassembled WGS sequence"/>
</dbReference>
<keyword evidence="2" id="KW-0805">Transcription regulation</keyword>
<name>A0A151S4R4_CAJCA</name>
<evidence type="ECO:0000313" key="6">
    <source>
        <dbReference type="EMBL" id="KYP49731.1"/>
    </source>
</evidence>
<sequence>MEEQEAEHNEARFEARFCNSLKYYSTVFDCIEESGVPQESSVRAKVEEMYGKKI</sequence>
<reference evidence="6" key="1">
    <citation type="journal article" date="2012" name="Nat. Biotechnol.">
        <title>Draft genome sequence of pigeonpea (Cajanus cajan), an orphan legume crop of resource-poor farmers.</title>
        <authorList>
            <person name="Varshney R.K."/>
            <person name="Chen W."/>
            <person name="Li Y."/>
            <person name="Bharti A.K."/>
            <person name="Saxena R.K."/>
            <person name="Schlueter J.A."/>
            <person name="Donoghue M.T."/>
            <person name="Azam S."/>
            <person name="Fan G."/>
            <person name="Whaley A.M."/>
            <person name="Farmer A.D."/>
            <person name="Sheridan J."/>
            <person name="Iwata A."/>
            <person name="Tuteja R."/>
            <person name="Penmetsa R.V."/>
            <person name="Wu W."/>
            <person name="Upadhyaya H.D."/>
            <person name="Yang S.P."/>
            <person name="Shah T."/>
            <person name="Saxena K.B."/>
            <person name="Michael T."/>
            <person name="McCombie W.R."/>
            <person name="Yang B."/>
            <person name="Zhang G."/>
            <person name="Yang H."/>
            <person name="Wang J."/>
            <person name="Spillane C."/>
            <person name="Cook D.R."/>
            <person name="May G.D."/>
            <person name="Xu X."/>
            <person name="Jackson S.A."/>
        </authorList>
    </citation>
    <scope>NUCLEOTIDE SEQUENCE [LARGE SCALE GENOMIC DNA]</scope>
</reference>
<dbReference type="EMBL" id="KQ483470">
    <property type="protein sequence ID" value="KYP49731.1"/>
    <property type="molecule type" value="Genomic_DNA"/>
</dbReference>